<evidence type="ECO:0000313" key="1">
    <source>
        <dbReference type="EMBL" id="PWY55186.1"/>
    </source>
</evidence>
<sequence>MFRRHEEYLYPVNYSCNRRFKHVFSSFLQSAIY</sequence>
<reference evidence="1 3" key="1">
    <citation type="submission" date="2018-05" db="EMBL/GenBank/DDBJ databases">
        <title>Legionella qingyii sp.nov., whole genome shotgun sequence.</title>
        <authorList>
            <person name="Wu H."/>
            <person name="Zhu Q."/>
            <person name="Hu C."/>
        </authorList>
    </citation>
    <scope>NUCLEOTIDE SEQUENCE [LARGE SCALE GENOMIC DNA]</scope>
    <source>
        <strain evidence="1 3">HEB18</strain>
    </source>
</reference>
<keyword evidence="4" id="KW-1185">Reference proteome</keyword>
<evidence type="ECO:0000313" key="4">
    <source>
        <dbReference type="Proteomes" id="UP000287374"/>
    </source>
</evidence>
<comment type="caution">
    <text evidence="1">The sequence shown here is derived from an EMBL/GenBank/DDBJ whole genome shotgun (WGS) entry which is preliminary data.</text>
</comment>
<proteinExistence type="predicted"/>
<gene>
    <name evidence="1" type="ORF">DGG96_13480</name>
    <name evidence="2" type="ORF">ELY20_02750</name>
</gene>
<dbReference type="AlphaFoldDB" id="A0A317U349"/>
<dbReference type="EMBL" id="RZGX01000003">
    <property type="protein sequence ID" value="RUR25392.1"/>
    <property type="molecule type" value="Genomic_DNA"/>
</dbReference>
<dbReference type="Proteomes" id="UP000247152">
    <property type="component" value="Unassembled WGS sequence"/>
</dbReference>
<dbReference type="Proteomes" id="UP000287374">
    <property type="component" value="Unassembled WGS sequence"/>
</dbReference>
<dbReference type="EMBL" id="QHJG01000021">
    <property type="protein sequence ID" value="PWY55186.1"/>
    <property type="molecule type" value="Genomic_DNA"/>
</dbReference>
<evidence type="ECO:0000313" key="3">
    <source>
        <dbReference type="Proteomes" id="UP000247152"/>
    </source>
</evidence>
<reference evidence="2 4" key="2">
    <citation type="submission" date="2018-12" db="EMBL/GenBank/DDBJ databases">
        <title>Legionella sp,whole genome shotgun sequence.</title>
        <authorList>
            <person name="Wu H."/>
        </authorList>
    </citation>
    <scope>NUCLEOTIDE SEQUENCE [LARGE SCALE GENOMIC DNA]</scope>
    <source>
        <strain evidence="4">km489</strain>
        <strain evidence="2">Km489</strain>
    </source>
</reference>
<name>A0A317U349_9GAMM</name>
<accession>A0A317U349</accession>
<evidence type="ECO:0000313" key="2">
    <source>
        <dbReference type="EMBL" id="RUR25392.1"/>
    </source>
</evidence>
<protein>
    <submittedName>
        <fullName evidence="1">Uncharacterized protein</fullName>
    </submittedName>
</protein>
<organism evidence="1 3">
    <name type="scientific">Legionella qingyii</name>
    <dbReference type="NCBI Taxonomy" id="2184757"/>
    <lineage>
        <taxon>Bacteria</taxon>
        <taxon>Pseudomonadati</taxon>
        <taxon>Pseudomonadota</taxon>
        <taxon>Gammaproteobacteria</taxon>
        <taxon>Legionellales</taxon>
        <taxon>Legionellaceae</taxon>
        <taxon>Legionella</taxon>
    </lineage>
</organism>